<feature type="transmembrane region" description="Helical" evidence="1">
    <location>
        <begin position="61"/>
        <end position="79"/>
    </location>
</feature>
<accession>A0A2D1U5L4</accession>
<evidence type="ECO:0000313" key="2">
    <source>
        <dbReference type="EMBL" id="ATP56909.1"/>
    </source>
</evidence>
<keyword evidence="3" id="KW-1185">Reference proteome</keyword>
<dbReference type="EMBL" id="CP024091">
    <property type="protein sequence ID" value="ATP56909.1"/>
    <property type="molecule type" value="Genomic_DNA"/>
</dbReference>
<sequence length="214" mass="24716">MLPHNTNKITNIFSKIKHFIKLLLFADFIIIVSNQIKISVNHSYTISLEGDTLIKKQIKKSLGSLIVTGIIAIICGVLFYSRIDTIEKRDIMFLILSYLFMFAAPVLAFVRKIKFHPYLAKSIIIDGDIISITGYGTYGKEEYSYLLNIKEYKLEKGIHNKKDKSFNIYDVKDTYTLVSTENPKQHFFFLSSFWEQWDEIQGLLSNEHIESKAG</sequence>
<evidence type="ECO:0000313" key="3">
    <source>
        <dbReference type="Proteomes" id="UP000223749"/>
    </source>
</evidence>
<proteinExistence type="predicted"/>
<reference evidence="2 3" key="1">
    <citation type="submission" date="2017-10" db="EMBL/GenBank/DDBJ databases">
        <title>Whole genome of Pedobacter ginsengisoli T01R-27 isolated from tomato rhizosphere.</title>
        <authorList>
            <person name="Weon H.-Y."/>
            <person name="Lee S.A."/>
            <person name="Sang M.K."/>
            <person name="Song J."/>
        </authorList>
    </citation>
    <scope>NUCLEOTIDE SEQUENCE [LARGE SCALE GENOMIC DNA]</scope>
    <source>
        <strain evidence="2 3">T01R-27</strain>
    </source>
</reference>
<evidence type="ECO:0000256" key="1">
    <source>
        <dbReference type="SAM" id="Phobius"/>
    </source>
</evidence>
<keyword evidence="1" id="KW-0472">Membrane</keyword>
<organism evidence="2 3">
    <name type="scientific">Pedobacter ginsengisoli</name>
    <dbReference type="NCBI Taxonomy" id="363852"/>
    <lineage>
        <taxon>Bacteria</taxon>
        <taxon>Pseudomonadati</taxon>
        <taxon>Bacteroidota</taxon>
        <taxon>Sphingobacteriia</taxon>
        <taxon>Sphingobacteriales</taxon>
        <taxon>Sphingobacteriaceae</taxon>
        <taxon>Pedobacter</taxon>
    </lineage>
</organism>
<feature type="transmembrane region" description="Helical" evidence="1">
    <location>
        <begin position="91"/>
        <end position="110"/>
    </location>
</feature>
<gene>
    <name evidence="2" type="ORF">CPT03_10675</name>
</gene>
<dbReference type="KEGG" id="pgs:CPT03_10675"/>
<keyword evidence="1" id="KW-0812">Transmembrane</keyword>
<keyword evidence="1" id="KW-1133">Transmembrane helix</keyword>
<protein>
    <submittedName>
        <fullName evidence="2">Uncharacterized protein</fullName>
    </submittedName>
</protein>
<name>A0A2D1U5L4_9SPHI</name>
<dbReference type="Proteomes" id="UP000223749">
    <property type="component" value="Chromosome"/>
</dbReference>
<dbReference type="AlphaFoldDB" id="A0A2D1U5L4"/>